<feature type="transmembrane region" description="Helical" evidence="2">
    <location>
        <begin position="18"/>
        <end position="37"/>
    </location>
</feature>
<feature type="region of interest" description="Disordered" evidence="1">
    <location>
        <begin position="784"/>
        <end position="804"/>
    </location>
</feature>
<feature type="compositionally biased region" description="Basic and acidic residues" evidence="1">
    <location>
        <begin position="795"/>
        <end position="804"/>
    </location>
</feature>
<keyword evidence="2" id="KW-0812">Transmembrane</keyword>
<dbReference type="EnsemblPlants" id="EMT24499">
    <property type="protein sequence ID" value="EMT24499"/>
    <property type="gene ID" value="F775_21014"/>
</dbReference>
<keyword evidence="2" id="KW-1133">Transmembrane helix</keyword>
<sequence length="804" mass="87208">MATEPTEDIEFLWKWRKYLLLLATLVASVTYGAGLNPPGGVWSQDQKIPVDSCAWRSPEEEKRLKERRKFLLLLATFATPLTYGAGLAPPGGFWSETRPGHRAGAPLLHDGPYKIRYHAFFYANANSFVASLAIIMLLASSYALPVCVLVELLGLMAAHAAGSCRWITTTVYIIFLVGAVFLYILLQVVIAGHTKGMFTKCRRRICRILTCADLPPPDTEKNQPPPEPDTLPENAIVNAPQEQGGETGTSDAGIAKPGENVEESRSLLLLLATLAATVTYQAGLSPPGGVWPEGRPGHTAGNPVLHDMDPKRYKAFYHCNTAAFVASLVVIVIVQSKELSWGAVVRRAALNTVMILDLFGLMGAYVAGSCRDTTTTIYVAVFVYSIAKVVAFSAKRRQIKLVQWVQSLSMKVAGCLNLSQPGSGNPDDLERKRKFLLQLAILAATVTYQTGLNPPGGFWTKSNGNKLVTAGDPILLDYYGVRFFYCNATGFMASVAVILLLVNQTLSKGGIRSNALHVCIMTGLLGLMGAYAAGSCRKLRTSIYVFALVAAVVAFLFLQIIIYVSAHRVRSSELPWVPKWSLFETLSTGPGGGGRKNKSKEITAEDKRESERYLKRKYLMLLGILAASVTYQAGLAPPGGTWGDDDTPSLSPSSSPSAHPPTVAGNPILLDFNAARYQAFFYCNATSFVASVVVILLLLQRTVKKQQPGAPLRTLQTAVVLDLLGLLGAYAVGSCRDWETSAYVIALVAVVVVFIALHVLLSFDIVFNKARKLLPRKYFGGGNDVEAQPRNPDQASRHDSMENA</sequence>
<feature type="domain" description="PGG" evidence="3">
    <location>
        <begin position="428"/>
        <end position="537"/>
    </location>
</feature>
<feature type="transmembrane region" description="Helical" evidence="2">
    <location>
        <begin position="315"/>
        <end position="336"/>
    </location>
</feature>
<evidence type="ECO:0000256" key="2">
    <source>
        <dbReference type="SAM" id="Phobius"/>
    </source>
</evidence>
<dbReference type="InterPro" id="IPR026961">
    <property type="entry name" value="PGG_dom"/>
</dbReference>
<feature type="transmembrane region" description="Helical" evidence="2">
    <location>
        <begin position="679"/>
        <end position="699"/>
    </location>
</feature>
<feature type="transmembrane region" description="Helical" evidence="2">
    <location>
        <begin position="514"/>
        <end position="531"/>
    </location>
</feature>
<dbReference type="PANTHER" id="PTHR24177">
    <property type="entry name" value="CASKIN"/>
    <property type="match status" value="1"/>
</dbReference>
<dbReference type="PANTHER" id="PTHR24177:SF464">
    <property type="entry name" value="PGG DOMAIN-CONTAINING PROTEIN"/>
    <property type="match status" value="1"/>
</dbReference>
<feature type="domain" description="PGG" evidence="3">
    <location>
        <begin position="62"/>
        <end position="165"/>
    </location>
</feature>
<accession>M8BR69</accession>
<name>M8BR69_AEGTA</name>
<feature type="transmembrane region" description="Helical" evidence="2">
    <location>
        <begin position="711"/>
        <end position="731"/>
    </location>
</feature>
<dbReference type="AlphaFoldDB" id="M8BR69"/>
<protein>
    <recommendedName>
        <fullName evidence="3">PGG domain-containing protein</fullName>
    </recommendedName>
</protein>
<dbReference type="ExpressionAtlas" id="M8BR69">
    <property type="expression patterns" value="baseline"/>
</dbReference>
<feature type="domain" description="PGG" evidence="3">
    <location>
        <begin position="11"/>
        <end position="46"/>
    </location>
</feature>
<feature type="transmembrane region" description="Helical" evidence="2">
    <location>
        <begin position="543"/>
        <end position="564"/>
    </location>
</feature>
<feature type="transmembrane region" description="Helical" evidence="2">
    <location>
        <begin position="482"/>
        <end position="502"/>
    </location>
</feature>
<feature type="domain" description="PGG" evidence="3">
    <location>
        <begin position="615"/>
        <end position="736"/>
    </location>
</feature>
<feature type="transmembrane region" description="Helical" evidence="2">
    <location>
        <begin position="70"/>
        <end position="95"/>
    </location>
</feature>
<evidence type="ECO:0000313" key="4">
    <source>
        <dbReference type="EnsemblPlants" id="EMT24499"/>
    </source>
</evidence>
<feature type="transmembrane region" description="Helical" evidence="2">
    <location>
        <begin position="374"/>
        <end position="394"/>
    </location>
</feature>
<feature type="transmembrane region" description="Helical" evidence="2">
    <location>
        <begin position="435"/>
        <end position="452"/>
    </location>
</feature>
<dbReference type="GO" id="GO:0016020">
    <property type="term" value="C:membrane"/>
    <property type="evidence" value="ECO:0007669"/>
    <property type="project" value="TreeGrafter"/>
</dbReference>
<proteinExistence type="predicted"/>
<feature type="transmembrane region" description="Helical" evidence="2">
    <location>
        <begin position="618"/>
        <end position="636"/>
    </location>
</feature>
<feature type="transmembrane region" description="Helical" evidence="2">
    <location>
        <begin position="743"/>
        <end position="767"/>
    </location>
</feature>
<reference evidence="4" key="1">
    <citation type="submission" date="2015-06" db="UniProtKB">
        <authorList>
            <consortium name="EnsemblPlants"/>
        </authorList>
    </citation>
    <scope>IDENTIFICATION</scope>
</reference>
<evidence type="ECO:0000256" key="1">
    <source>
        <dbReference type="SAM" id="MobiDB-lite"/>
    </source>
</evidence>
<feature type="domain" description="PGG" evidence="3">
    <location>
        <begin position="259"/>
        <end position="371"/>
    </location>
</feature>
<evidence type="ECO:0000259" key="3">
    <source>
        <dbReference type="Pfam" id="PF13962"/>
    </source>
</evidence>
<dbReference type="Pfam" id="PF13962">
    <property type="entry name" value="PGG"/>
    <property type="match status" value="5"/>
</dbReference>
<keyword evidence="2" id="KW-0472">Membrane</keyword>
<feature type="transmembrane region" description="Helical" evidence="2">
    <location>
        <begin position="172"/>
        <end position="194"/>
    </location>
</feature>
<feature type="transmembrane region" description="Helical" evidence="2">
    <location>
        <begin position="348"/>
        <end position="368"/>
    </location>
</feature>
<organism evidence="4">
    <name type="scientific">Aegilops tauschii</name>
    <name type="common">Tausch's goatgrass</name>
    <name type="synonym">Aegilops squarrosa</name>
    <dbReference type="NCBI Taxonomy" id="37682"/>
    <lineage>
        <taxon>Eukaryota</taxon>
        <taxon>Viridiplantae</taxon>
        <taxon>Streptophyta</taxon>
        <taxon>Embryophyta</taxon>
        <taxon>Tracheophyta</taxon>
        <taxon>Spermatophyta</taxon>
        <taxon>Magnoliopsida</taxon>
        <taxon>Liliopsida</taxon>
        <taxon>Poales</taxon>
        <taxon>Poaceae</taxon>
        <taxon>BOP clade</taxon>
        <taxon>Pooideae</taxon>
        <taxon>Triticodae</taxon>
        <taxon>Triticeae</taxon>
        <taxon>Triticinae</taxon>
        <taxon>Aegilops</taxon>
    </lineage>
</organism>